<comment type="similarity">
    <text evidence="1 2">Belongs to the pyrroline-5-carboxylate reductase family.</text>
</comment>
<dbReference type="Proteomes" id="UP000656813">
    <property type="component" value="Unassembled WGS sequence"/>
</dbReference>
<keyword evidence="2" id="KW-0963">Cytoplasm</keyword>
<dbReference type="PANTHER" id="PTHR11645">
    <property type="entry name" value="PYRROLINE-5-CARBOXYLATE REDUCTASE"/>
    <property type="match status" value="1"/>
</dbReference>
<dbReference type="GO" id="GO:0004735">
    <property type="term" value="F:pyrroline-5-carboxylate reductase activity"/>
    <property type="evidence" value="ECO:0007669"/>
    <property type="project" value="UniProtKB-UniRule"/>
</dbReference>
<dbReference type="SUPFAM" id="SSF48179">
    <property type="entry name" value="6-phosphogluconate dehydrogenase C-terminal domain-like"/>
    <property type="match status" value="1"/>
</dbReference>
<dbReference type="UniPathway" id="UPA00098">
    <property type="reaction ID" value="UER00361"/>
</dbReference>
<evidence type="ECO:0000256" key="2">
    <source>
        <dbReference type="HAMAP-Rule" id="MF_01925"/>
    </source>
</evidence>
<comment type="function">
    <text evidence="2">Catalyzes the reduction of 1-pyrroline-5-carboxylate (PCA) to L-proline.</text>
</comment>
<comment type="subcellular location">
    <subcellularLocation>
        <location evidence="2">Cytoplasm</location>
    </subcellularLocation>
</comment>
<name>A0A8J3EMX2_9BACL</name>
<sequence length="277" mass="30473">MNIGVIGTGNMGTIIIESLIEGSVLSPSQLYITNRTLEKAEKIKQYYPEIKVLNNVKSVAQSTDILFICVKPLQIEPLLNTLKTDLTDEQLLVSITSPITVSQLESAVPSKVARVIPSITNRALSGATLFTFGDRCDERDKVKLKGLFENISTPIMIDEPITRIASDLSSCGPAFMSFLLEKMINAAVSVTEISKEQAIALTTEMMIGFGKLLEKDFYTLETLKQKVHVKGGVTGVGLKVLEDHTEGIFEKVFAETQNKFKEDHAVVDVQFSQEVSE</sequence>
<keyword evidence="2 3" id="KW-0521">NADP</keyword>
<keyword evidence="2" id="KW-0560">Oxidoreductase</keyword>
<protein>
    <recommendedName>
        <fullName evidence="2">Pyrroline-5-carboxylate reductase</fullName>
        <shortName evidence="2">P5C reductase</shortName>
        <shortName evidence="2">P5CR</shortName>
        <ecNumber evidence="2">1.5.1.2</ecNumber>
    </recommendedName>
    <alternativeName>
        <fullName evidence="2">PCA reductase</fullName>
    </alternativeName>
</protein>
<dbReference type="InterPro" id="IPR029036">
    <property type="entry name" value="P5CR_dimer"/>
</dbReference>
<evidence type="ECO:0000313" key="7">
    <source>
        <dbReference type="Proteomes" id="UP000656813"/>
    </source>
</evidence>
<reference evidence="6" key="1">
    <citation type="journal article" date="2014" name="Int. J. Syst. Evol. Microbiol.">
        <title>Complete genome sequence of Corynebacterium casei LMG S-19264T (=DSM 44701T), isolated from a smear-ripened cheese.</title>
        <authorList>
            <consortium name="US DOE Joint Genome Institute (JGI-PGF)"/>
            <person name="Walter F."/>
            <person name="Albersmeier A."/>
            <person name="Kalinowski J."/>
            <person name="Ruckert C."/>
        </authorList>
    </citation>
    <scope>NUCLEOTIDE SEQUENCE</scope>
    <source>
        <strain evidence="6">CGMCC 1.12777</strain>
    </source>
</reference>
<dbReference type="SUPFAM" id="SSF51735">
    <property type="entry name" value="NAD(P)-binding Rossmann-fold domains"/>
    <property type="match status" value="1"/>
</dbReference>
<comment type="caution">
    <text evidence="6">The sequence shown here is derived from an EMBL/GenBank/DDBJ whole genome shotgun (WGS) entry which is preliminary data.</text>
</comment>
<evidence type="ECO:0000256" key="1">
    <source>
        <dbReference type="ARBA" id="ARBA00005525"/>
    </source>
</evidence>
<dbReference type="Pfam" id="PF14748">
    <property type="entry name" value="P5CR_dimer"/>
    <property type="match status" value="1"/>
</dbReference>
<accession>A0A8J3EMX2</accession>
<keyword evidence="2" id="KW-0641">Proline biosynthesis</keyword>
<dbReference type="Gene3D" id="1.10.3730.10">
    <property type="entry name" value="ProC C-terminal domain-like"/>
    <property type="match status" value="1"/>
</dbReference>
<dbReference type="PIRSF" id="PIRSF000193">
    <property type="entry name" value="Pyrrol-5-carb_rd"/>
    <property type="match status" value="1"/>
</dbReference>
<dbReference type="Pfam" id="PF03807">
    <property type="entry name" value="F420_oxidored"/>
    <property type="match status" value="1"/>
</dbReference>
<evidence type="ECO:0000256" key="3">
    <source>
        <dbReference type="PIRSR" id="PIRSR000193-1"/>
    </source>
</evidence>
<dbReference type="Gene3D" id="3.40.50.720">
    <property type="entry name" value="NAD(P)-binding Rossmann-like Domain"/>
    <property type="match status" value="1"/>
</dbReference>
<reference evidence="6" key="2">
    <citation type="submission" date="2020-09" db="EMBL/GenBank/DDBJ databases">
        <authorList>
            <person name="Sun Q."/>
            <person name="Zhou Y."/>
        </authorList>
    </citation>
    <scope>NUCLEOTIDE SEQUENCE</scope>
    <source>
        <strain evidence="6">CGMCC 1.12777</strain>
    </source>
</reference>
<comment type="pathway">
    <text evidence="2">Amino-acid biosynthesis; L-proline biosynthesis; L-proline from L-glutamate 5-semialdehyde: step 1/1.</text>
</comment>
<dbReference type="AlphaFoldDB" id="A0A8J3EMX2"/>
<keyword evidence="7" id="KW-1185">Reference proteome</keyword>
<evidence type="ECO:0000259" key="5">
    <source>
        <dbReference type="Pfam" id="PF14748"/>
    </source>
</evidence>
<dbReference type="EC" id="1.5.1.2" evidence="2"/>
<dbReference type="GO" id="GO:0005737">
    <property type="term" value="C:cytoplasm"/>
    <property type="evidence" value="ECO:0007669"/>
    <property type="project" value="UniProtKB-SubCell"/>
</dbReference>
<dbReference type="NCBIfam" id="NF005814">
    <property type="entry name" value="PRK07680.1"/>
    <property type="match status" value="1"/>
</dbReference>
<dbReference type="InterPro" id="IPR028939">
    <property type="entry name" value="P5C_Rdtase_cat_N"/>
</dbReference>
<proteinExistence type="inferred from homology"/>
<dbReference type="EMBL" id="BMFV01000024">
    <property type="protein sequence ID" value="GGH84892.1"/>
    <property type="molecule type" value="Genomic_DNA"/>
</dbReference>
<feature type="domain" description="Pyrroline-5-carboxylate reductase dimerisation" evidence="5">
    <location>
        <begin position="163"/>
        <end position="262"/>
    </location>
</feature>
<organism evidence="6 7">
    <name type="scientific">Pullulanibacillus pueri</name>
    <dbReference type="NCBI Taxonomy" id="1437324"/>
    <lineage>
        <taxon>Bacteria</taxon>
        <taxon>Bacillati</taxon>
        <taxon>Bacillota</taxon>
        <taxon>Bacilli</taxon>
        <taxon>Bacillales</taxon>
        <taxon>Sporolactobacillaceae</taxon>
        <taxon>Pullulanibacillus</taxon>
    </lineage>
</organism>
<gene>
    <name evidence="2 6" type="primary">proC</name>
    <name evidence="6" type="ORF">GCM10007096_29010</name>
</gene>
<comment type="catalytic activity">
    <reaction evidence="2">
        <text>L-proline + NAD(+) = (S)-1-pyrroline-5-carboxylate + NADH + 2 H(+)</text>
        <dbReference type="Rhea" id="RHEA:14105"/>
        <dbReference type="ChEBI" id="CHEBI:15378"/>
        <dbReference type="ChEBI" id="CHEBI:17388"/>
        <dbReference type="ChEBI" id="CHEBI:57540"/>
        <dbReference type="ChEBI" id="CHEBI:57945"/>
        <dbReference type="ChEBI" id="CHEBI:60039"/>
        <dbReference type="EC" id="1.5.1.2"/>
    </reaction>
</comment>
<dbReference type="InterPro" id="IPR000304">
    <property type="entry name" value="Pyrroline-COOH_reductase"/>
</dbReference>
<dbReference type="GO" id="GO:0055129">
    <property type="term" value="P:L-proline biosynthetic process"/>
    <property type="evidence" value="ECO:0007669"/>
    <property type="project" value="UniProtKB-UniRule"/>
</dbReference>
<dbReference type="PANTHER" id="PTHR11645:SF51">
    <property type="entry name" value="COME OPERON PROTEIN 4"/>
    <property type="match status" value="1"/>
</dbReference>
<dbReference type="HAMAP" id="MF_01925">
    <property type="entry name" value="P5C_reductase"/>
    <property type="match status" value="1"/>
</dbReference>
<evidence type="ECO:0000259" key="4">
    <source>
        <dbReference type="Pfam" id="PF03807"/>
    </source>
</evidence>
<keyword evidence="2" id="KW-0028">Amino-acid biosynthesis</keyword>
<dbReference type="InterPro" id="IPR008927">
    <property type="entry name" value="6-PGluconate_DH-like_C_sf"/>
</dbReference>
<comment type="catalytic activity">
    <reaction evidence="2">
        <text>L-proline + NADP(+) = (S)-1-pyrroline-5-carboxylate + NADPH + 2 H(+)</text>
        <dbReference type="Rhea" id="RHEA:14109"/>
        <dbReference type="ChEBI" id="CHEBI:15378"/>
        <dbReference type="ChEBI" id="CHEBI:17388"/>
        <dbReference type="ChEBI" id="CHEBI:57783"/>
        <dbReference type="ChEBI" id="CHEBI:58349"/>
        <dbReference type="ChEBI" id="CHEBI:60039"/>
        <dbReference type="EC" id="1.5.1.2"/>
    </reaction>
</comment>
<feature type="domain" description="Pyrroline-5-carboxylate reductase catalytic N-terminal" evidence="4">
    <location>
        <begin position="3"/>
        <end position="97"/>
    </location>
</feature>
<dbReference type="InterPro" id="IPR036291">
    <property type="entry name" value="NAD(P)-bd_dom_sf"/>
</dbReference>
<evidence type="ECO:0000313" key="6">
    <source>
        <dbReference type="EMBL" id="GGH84892.1"/>
    </source>
</evidence>
<feature type="binding site" evidence="3">
    <location>
        <begin position="6"/>
        <end position="11"/>
    </location>
    <ligand>
        <name>NADP(+)</name>
        <dbReference type="ChEBI" id="CHEBI:58349"/>
    </ligand>
</feature>